<organism evidence="1 2">
    <name type="scientific">Candidatus Woesebacteria bacterium GW2011_GWB1_39_12</name>
    <dbReference type="NCBI Taxonomy" id="1618574"/>
    <lineage>
        <taxon>Bacteria</taxon>
        <taxon>Candidatus Woeseibacteriota</taxon>
    </lineage>
</organism>
<dbReference type="STRING" id="1618574.UT24_C0015G0001"/>
<reference evidence="1 2" key="1">
    <citation type="journal article" date="2015" name="Nature">
        <title>rRNA introns, odd ribosomes, and small enigmatic genomes across a large radiation of phyla.</title>
        <authorList>
            <person name="Brown C.T."/>
            <person name="Hug L.A."/>
            <person name="Thomas B.C."/>
            <person name="Sharon I."/>
            <person name="Castelle C.J."/>
            <person name="Singh A."/>
            <person name="Wilkins M.J."/>
            <person name="Williams K.H."/>
            <person name="Banfield J.F."/>
        </authorList>
    </citation>
    <scope>NUCLEOTIDE SEQUENCE [LARGE SCALE GENOMIC DNA]</scope>
</reference>
<proteinExistence type="predicted"/>
<dbReference type="AlphaFoldDB" id="A0A0G0MAI6"/>
<dbReference type="Proteomes" id="UP000033881">
    <property type="component" value="Unassembled WGS sequence"/>
</dbReference>
<accession>A0A0G0MAI6</accession>
<protein>
    <submittedName>
        <fullName evidence="1">Uncharacterized protein</fullName>
    </submittedName>
</protein>
<sequence>NPDPPEIGQCGKGIHVIPIEPPTDFTNVVFSDVLVLLEVAEEDVIFREGNGKMRVRKATPLRILTENDEEWQKIQNNSLRRFCLGEHIDYDQEKGILHFKYDDGTEK</sequence>
<evidence type="ECO:0000313" key="1">
    <source>
        <dbReference type="EMBL" id="KKR00193.1"/>
    </source>
</evidence>
<name>A0A0G0MAI6_9BACT</name>
<gene>
    <name evidence="1" type="ORF">UT24_C0015G0001</name>
</gene>
<comment type="caution">
    <text evidence="1">The sequence shown here is derived from an EMBL/GenBank/DDBJ whole genome shotgun (WGS) entry which is preliminary data.</text>
</comment>
<dbReference type="EMBL" id="LBWB01000015">
    <property type="protein sequence ID" value="KKR00193.1"/>
    <property type="molecule type" value="Genomic_DNA"/>
</dbReference>
<evidence type="ECO:0000313" key="2">
    <source>
        <dbReference type="Proteomes" id="UP000033881"/>
    </source>
</evidence>
<feature type="non-terminal residue" evidence="1">
    <location>
        <position position="1"/>
    </location>
</feature>